<keyword evidence="6" id="KW-0675">Receptor</keyword>
<dbReference type="InterPro" id="IPR017452">
    <property type="entry name" value="GPCR_Rhodpsn_7TM"/>
</dbReference>
<dbReference type="Gene3D" id="1.20.1070.10">
    <property type="entry name" value="Rhodopsin 7-helix transmembrane proteins"/>
    <property type="match status" value="1"/>
</dbReference>
<evidence type="ECO:0000313" key="12">
    <source>
        <dbReference type="Proteomes" id="UP000663891"/>
    </source>
</evidence>
<gene>
    <name evidence="11" type="ORF">OKA104_LOCUS28714</name>
    <name evidence="10" type="ORF">VCS650_LOCUS8946</name>
</gene>
<accession>A0A813Z3Y7</accession>
<dbReference type="Proteomes" id="UP000663891">
    <property type="component" value="Unassembled WGS sequence"/>
</dbReference>
<feature type="transmembrane region" description="Helical" evidence="8">
    <location>
        <begin position="170"/>
        <end position="194"/>
    </location>
</feature>
<dbReference type="EMBL" id="CAJNON010000061">
    <property type="protein sequence ID" value="CAF0894261.1"/>
    <property type="molecule type" value="Genomic_DNA"/>
</dbReference>
<feature type="transmembrane region" description="Helical" evidence="8">
    <location>
        <begin position="12"/>
        <end position="33"/>
    </location>
</feature>
<evidence type="ECO:0000313" key="10">
    <source>
        <dbReference type="EMBL" id="CAF0894261.1"/>
    </source>
</evidence>
<reference evidence="10" key="1">
    <citation type="submission" date="2021-02" db="EMBL/GenBank/DDBJ databases">
        <authorList>
            <person name="Nowell W R."/>
        </authorList>
    </citation>
    <scope>NUCLEOTIDE SEQUENCE</scope>
</reference>
<organism evidence="10 12">
    <name type="scientific">Adineta steineri</name>
    <dbReference type="NCBI Taxonomy" id="433720"/>
    <lineage>
        <taxon>Eukaryota</taxon>
        <taxon>Metazoa</taxon>
        <taxon>Spiralia</taxon>
        <taxon>Gnathifera</taxon>
        <taxon>Rotifera</taxon>
        <taxon>Eurotatoria</taxon>
        <taxon>Bdelloidea</taxon>
        <taxon>Adinetida</taxon>
        <taxon>Adinetidae</taxon>
        <taxon>Adineta</taxon>
    </lineage>
</organism>
<keyword evidence="5 8" id="KW-0472">Membrane</keyword>
<feature type="transmembrane region" description="Helical" evidence="8">
    <location>
        <begin position="89"/>
        <end position="111"/>
    </location>
</feature>
<dbReference type="PROSITE" id="PS50262">
    <property type="entry name" value="G_PROTEIN_RECEP_F1_2"/>
    <property type="match status" value="1"/>
</dbReference>
<evidence type="ECO:0000256" key="8">
    <source>
        <dbReference type="SAM" id="Phobius"/>
    </source>
</evidence>
<feature type="transmembrane region" description="Helical" evidence="8">
    <location>
        <begin position="215"/>
        <end position="239"/>
    </location>
</feature>
<keyword evidence="7" id="KW-0807">Transducer</keyword>
<evidence type="ECO:0000256" key="1">
    <source>
        <dbReference type="ARBA" id="ARBA00004141"/>
    </source>
</evidence>
<dbReference type="GO" id="GO:0005886">
    <property type="term" value="C:plasma membrane"/>
    <property type="evidence" value="ECO:0007669"/>
    <property type="project" value="TreeGrafter"/>
</dbReference>
<dbReference type="OrthoDB" id="9995918at2759"/>
<feature type="transmembrane region" description="Helical" evidence="8">
    <location>
        <begin position="45"/>
        <end position="69"/>
    </location>
</feature>
<evidence type="ECO:0000256" key="3">
    <source>
        <dbReference type="ARBA" id="ARBA00022989"/>
    </source>
</evidence>
<dbReference type="AlphaFoldDB" id="A0A813Z3Y7"/>
<evidence type="ECO:0000259" key="9">
    <source>
        <dbReference type="PROSITE" id="PS50262"/>
    </source>
</evidence>
<sequence length="308" mass="34773">MSLLHIAQNFTVYGGLVLLVAGVVGNTISIYIFSSVGTYRTVPCGFYFMVESIFNILYILINLTSRIVSVGFGYDLTATSVVWCKARNFFIATLGLVTFTCSCLATIDQFFATSRSVSLRQCSNLKWAHRIVLIAIIIWCLHGIPFLIFYDIIPTSKSCGSTSKTLTTYVPIFVCVLLCGIPISFMIIFGFLTYRNIQHIRALAEQRADRQFTQMCLIKVVLIIITNTPFGSYTAYSIITSGMTKDLNRQMQEYLAASILSVLNYTYYVGSFYMFLISSKRFRQTVKSRIFCWHGLNQINPSATFTRT</sequence>
<evidence type="ECO:0000256" key="6">
    <source>
        <dbReference type="ARBA" id="ARBA00023170"/>
    </source>
</evidence>
<evidence type="ECO:0000256" key="5">
    <source>
        <dbReference type="ARBA" id="ARBA00023136"/>
    </source>
</evidence>
<dbReference type="Proteomes" id="UP000663881">
    <property type="component" value="Unassembled WGS sequence"/>
</dbReference>
<evidence type="ECO:0000256" key="7">
    <source>
        <dbReference type="ARBA" id="ARBA00023224"/>
    </source>
</evidence>
<protein>
    <recommendedName>
        <fullName evidence="9">G-protein coupled receptors family 1 profile domain-containing protein</fullName>
    </recommendedName>
</protein>
<evidence type="ECO:0000256" key="2">
    <source>
        <dbReference type="ARBA" id="ARBA00022692"/>
    </source>
</evidence>
<feature type="transmembrane region" description="Helical" evidence="8">
    <location>
        <begin position="131"/>
        <end position="150"/>
    </location>
</feature>
<dbReference type="EMBL" id="CAJOAY010002816">
    <property type="protein sequence ID" value="CAF3981966.1"/>
    <property type="molecule type" value="Genomic_DNA"/>
</dbReference>
<dbReference type="PANTHER" id="PTHR24243">
    <property type="entry name" value="G-PROTEIN COUPLED RECEPTOR"/>
    <property type="match status" value="1"/>
</dbReference>
<keyword evidence="4" id="KW-0297">G-protein coupled receptor</keyword>
<dbReference type="PANTHER" id="PTHR24243:SF230">
    <property type="entry name" value="G-PROTEIN COUPLED RECEPTORS FAMILY 1 PROFILE DOMAIN-CONTAINING PROTEIN"/>
    <property type="match status" value="1"/>
</dbReference>
<dbReference type="GO" id="GO:0004930">
    <property type="term" value="F:G protein-coupled receptor activity"/>
    <property type="evidence" value="ECO:0007669"/>
    <property type="project" value="UniProtKB-KW"/>
</dbReference>
<dbReference type="SUPFAM" id="SSF81321">
    <property type="entry name" value="Family A G protein-coupled receptor-like"/>
    <property type="match status" value="1"/>
</dbReference>
<name>A0A813Z3Y7_9BILA</name>
<comment type="subcellular location">
    <subcellularLocation>
        <location evidence="1">Membrane</location>
        <topology evidence="1">Multi-pass membrane protein</topology>
    </subcellularLocation>
</comment>
<evidence type="ECO:0000256" key="4">
    <source>
        <dbReference type="ARBA" id="ARBA00023040"/>
    </source>
</evidence>
<feature type="domain" description="G-protein coupled receptors family 1 profile" evidence="9">
    <location>
        <begin position="25"/>
        <end position="275"/>
    </location>
</feature>
<keyword evidence="3 8" id="KW-1133">Transmembrane helix</keyword>
<feature type="transmembrane region" description="Helical" evidence="8">
    <location>
        <begin position="254"/>
        <end position="277"/>
    </location>
</feature>
<comment type="caution">
    <text evidence="10">The sequence shown here is derived from an EMBL/GenBank/DDBJ whole genome shotgun (WGS) entry which is preliminary data.</text>
</comment>
<keyword evidence="2 8" id="KW-0812">Transmembrane</keyword>
<evidence type="ECO:0000313" key="11">
    <source>
        <dbReference type="EMBL" id="CAF3981966.1"/>
    </source>
</evidence>
<proteinExistence type="predicted"/>